<evidence type="ECO:0008006" key="4">
    <source>
        <dbReference type="Google" id="ProtNLM"/>
    </source>
</evidence>
<sequence length="340" mass="35456">MNVIVCQLVVAAALTLGAGTAAAAPVPDQTATTVTVNFAAKTVKSGTSVTFAGKVDPASAARTVWLQRNDAGAWRTIGTARTARAAYKVTIKPAKVRTDRYRVVAPGTAKANTGISRTTTVTVRAATVVRGNPKAFAFMYPGRARWNPCTPIGYRVNLTQATSGALTDVKGALARITAVNGLRFAYRGTTNVMPGGRNDTYPGDTQLVVAWGRPGKDTSVIPVGAAGQGGGSTSSVYTRSGTTAWQVVEGYAVLNSTMRFAPGFGAGPKTGLQGTRGQLLMHEIGHAVGLGHPKIKDKWEIMYPTMTRKPAVYGKGDQVGLRALGTGAGCLYARDPSRPS</sequence>
<dbReference type="SUPFAM" id="SSF55486">
    <property type="entry name" value="Metalloproteases ('zincins'), catalytic domain"/>
    <property type="match status" value="1"/>
</dbReference>
<gene>
    <name evidence="2" type="ORF">GCM10009682_14280</name>
</gene>
<evidence type="ECO:0000313" key="2">
    <source>
        <dbReference type="EMBL" id="GAA1793563.1"/>
    </source>
</evidence>
<keyword evidence="1" id="KW-0732">Signal</keyword>
<protein>
    <recommendedName>
        <fullName evidence="4">Matrixin family metalloprotease</fullName>
    </recommendedName>
</protein>
<reference evidence="3" key="1">
    <citation type="journal article" date="2019" name="Int. J. Syst. Evol. Microbiol.">
        <title>The Global Catalogue of Microorganisms (GCM) 10K type strain sequencing project: providing services to taxonomists for standard genome sequencing and annotation.</title>
        <authorList>
            <consortium name="The Broad Institute Genomics Platform"/>
            <consortium name="The Broad Institute Genome Sequencing Center for Infectious Disease"/>
            <person name="Wu L."/>
            <person name="Ma J."/>
        </authorList>
    </citation>
    <scope>NUCLEOTIDE SEQUENCE [LARGE SCALE GENOMIC DNA]</scope>
    <source>
        <strain evidence="3">JCM 13250</strain>
    </source>
</reference>
<dbReference type="RefSeq" id="WP_344127563.1">
    <property type="nucleotide sequence ID" value="NZ_BAAALT010000034.1"/>
</dbReference>
<dbReference type="Proteomes" id="UP001500218">
    <property type="component" value="Unassembled WGS sequence"/>
</dbReference>
<keyword evidence="3" id="KW-1185">Reference proteome</keyword>
<feature type="chain" id="PRO_5047282633" description="Matrixin family metalloprotease" evidence="1">
    <location>
        <begin position="24"/>
        <end position="340"/>
    </location>
</feature>
<name>A0ABP4XXB3_9ACTN</name>
<evidence type="ECO:0000256" key="1">
    <source>
        <dbReference type="SAM" id="SignalP"/>
    </source>
</evidence>
<evidence type="ECO:0000313" key="3">
    <source>
        <dbReference type="Proteomes" id="UP001500218"/>
    </source>
</evidence>
<accession>A0ABP4XXB3</accession>
<dbReference type="Gene3D" id="3.40.390.10">
    <property type="entry name" value="Collagenase (Catalytic Domain)"/>
    <property type="match status" value="1"/>
</dbReference>
<dbReference type="InterPro" id="IPR024079">
    <property type="entry name" value="MetalloPept_cat_dom_sf"/>
</dbReference>
<comment type="caution">
    <text evidence="2">The sequence shown here is derived from an EMBL/GenBank/DDBJ whole genome shotgun (WGS) entry which is preliminary data.</text>
</comment>
<organism evidence="2 3">
    <name type="scientific">Luedemannella flava</name>
    <dbReference type="NCBI Taxonomy" id="349316"/>
    <lineage>
        <taxon>Bacteria</taxon>
        <taxon>Bacillati</taxon>
        <taxon>Actinomycetota</taxon>
        <taxon>Actinomycetes</taxon>
        <taxon>Micromonosporales</taxon>
        <taxon>Micromonosporaceae</taxon>
        <taxon>Luedemannella</taxon>
    </lineage>
</organism>
<dbReference type="EMBL" id="BAAALT010000034">
    <property type="protein sequence ID" value="GAA1793563.1"/>
    <property type="molecule type" value="Genomic_DNA"/>
</dbReference>
<feature type="signal peptide" evidence="1">
    <location>
        <begin position="1"/>
        <end position="23"/>
    </location>
</feature>
<proteinExistence type="predicted"/>